<dbReference type="PROSITE" id="PS50231">
    <property type="entry name" value="RICIN_B_LECTIN"/>
    <property type="match status" value="1"/>
</dbReference>
<evidence type="ECO:0000313" key="3">
    <source>
        <dbReference type="Proteomes" id="UP000007431"/>
    </source>
</evidence>
<dbReference type="OMA" id="VIWIARV"/>
<evidence type="ECO:0000313" key="2">
    <source>
        <dbReference type="EMBL" id="EFI97256.1"/>
    </source>
</evidence>
<accession>D8Q4M0</accession>
<dbReference type="AlphaFoldDB" id="D8Q4M0"/>
<name>D8Q4M0_SCHCM</name>
<protein>
    <submittedName>
        <fullName evidence="2">Carbohydrate-binding module family 13 protein</fullName>
    </submittedName>
</protein>
<dbReference type="VEuPathDB" id="FungiDB:SCHCODRAFT_02667996"/>
<dbReference type="InterPro" id="IPR035992">
    <property type="entry name" value="Ricin_B-like_lectins"/>
</dbReference>
<feature type="domain" description="Ricin B lectin" evidence="1">
    <location>
        <begin position="40"/>
        <end position="131"/>
    </location>
</feature>
<dbReference type="HOGENOM" id="CLU_1305481_0_0_1"/>
<dbReference type="GeneID" id="9589651"/>
<dbReference type="OrthoDB" id="3192089at2759"/>
<organism evidence="3">
    <name type="scientific">Schizophyllum commune (strain H4-8 / FGSC 9210)</name>
    <name type="common">Split gill fungus</name>
    <dbReference type="NCBI Taxonomy" id="578458"/>
    <lineage>
        <taxon>Eukaryota</taxon>
        <taxon>Fungi</taxon>
        <taxon>Dikarya</taxon>
        <taxon>Basidiomycota</taxon>
        <taxon>Agaricomycotina</taxon>
        <taxon>Agaricomycetes</taxon>
        <taxon>Agaricomycetidae</taxon>
        <taxon>Agaricales</taxon>
        <taxon>Schizophyllaceae</taxon>
        <taxon>Schizophyllum</taxon>
    </lineage>
</organism>
<dbReference type="KEGG" id="scm:SCHCO_02667996"/>
<dbReference type="RefSeq" id="XP_003032159.1">
    <property type="nucleotide sequence ID" value="XM_003032113.1"/>
</dbReference>
<dbReference type="Pfam" id="PF14200">
    <property type="entry name" value="RicinB_lectin_2"/>
    <property type="match status" value="1"/>
</dbReference>
<dbReference type="InParanoid" id="D8Q4M0"/>
<dbReference type="Proteomes" id="UP000007431">
    <property type="component" value="Unassembled WGS sequence"/>
</dbReference>
<dbReference type="Gene3D" id="2.80.10.50">
    <property type="match status" value="1"/>
</dbReference>
<dbReference type="EMBL" id="GL377306">
    <property type="protein sequence ID" value="EFI97256.1"/>
    <property type="molecule type" value="Genomic_DNA"/>
</dbReference>
<keyword evidence="3" id="KW-1185">Reference proteome</keyword>
<reference evidence="2 3" key="1">
    <citation type="journal article" date="2010" name="Nat. Biotechnol.">
        <title>Genome sequence of the model mushroom Schizophyllum commune.</title>
        <authorList>
            <person name="Ohm R.A."/>
            <person name="de Jong J.F."/>
            <person name="Lugones L.G."/>
            <person name="Aerts A."/>
            <person name="Kothe E."/>
            <person name="Stajich J.E."/>
            <person name="de Vries R.P."/>
            <person name="Record E."/>
            <person name="Levasseur A."/>
            <person name="Baker S.E."/>
            <person name="Bartholomew K.A."/>
            <person name="Coutinho P.M."/>
            <person name="Erdmann S."/>
            <person name="Fowler T.J."/>
            <person name="Gathman A.C."/>
            <person name="Lombard V."/>
            <person name="Henrissat B."/>
            <person name="Knabe N."/>
            <person name="Kuees U."/>
            <person name="Lilly W.W."/>
            <person name="Lindquist E."/>
            <person name="Lucas S."/>
            <person name="Magnuson J.K."/>
            <person name="Piumi F."/>
            <person name="Raudaskoski M."/>
            <person name="Salamov A."/>
            <person name="Schmutz J."/>
            <person name="Schwarze F.W.M.R."/>
            <person name="vanKuyk P.A."/>
            <person name="Horton J.S."/>
            <person name="Grigoriev I.V."/>
            <person name="Woesten H.A.B."/>
        </authorList>
    </citation>
    <scope>NUCLEOTIDE SEQUENCE [LARGE SCALE GENOMIC DNA]</scope>
    <source>
        <strain evidence="3">H4-8 / FGSC 9210</strain>
    </source>
</reference>
<sequence length="211" mass="23380">MTFLSGVYTITNVGTGTALHLDGHPVQGWEKLSGADRLKQLWFLRPTDTSDSGNSDDAKWVALNIARNKCLDVDSSNSANGTEIIGYPYHKTDNQHWIIRHPASSSYWRFQSVETNTFIDLKKGQSGNGTKKSFTGRQIQAVHYKNGKLKGKVIVEYPDRMCVGFPPSAVTADRVGMLRAAPEQTRIRVCDLIEVDLFAPKAPARSVVDVE</sequence>
<gene>
    <name evidence="2" type="ORF">SCHCODRAFT_108929</name>
</gene>
<dbReference type="SUPFAM" id="SSF50370">
    <property type="entry name" value="Ricin B-like lectins"/>
    <property type="match status" value="1"/>
</dbReference>
<dbReference type="InterPro" id="IPR000772">
    <property type="entry name" value="Ricin_B_lectin"/>
</dbReference>
<proteinExistence type="predicted"/>
<evidence type="ECO:0000259" key="1">
    <source>
        <dbReference type="Pfam" id="PF14200"/>
    </source>
</evidence>
<feature type="non-terminal residue" evidence="2">
    <location>
        <position position="211"/>
    </location>
</feature>